<evidence type="ECO:0000313" key="7">
    <source>
        <dbReference type="EMBL" id="EFG78464.1"/>
    </source>
</evidence>
<dbReference type="GO" id="GO:0032259">
    <property type="term" value="P:methylation"/>
    <property type="evidence" value="ECO:0007669"/>
    <property type="project" value="UniProtKB-KW"/>
</dbReference>
<dbReference type="Pfam" id="PF04072">
    <property type="entry name" value="LCM"/>
    <property type="match status" value="1"/>
</dbReference>
<evidence type="ECO:0000256" key="5">
    <source>
        <dbReference type="ARBA" id="ARBA00022691"/>
    </source>
</evidence>
<keyword evidence="4 7" id="KW-0808">Transferase</keyword>
<sequence>MSTLRTGDDTWDIATSVGATAVMVAAARAIETERPDPLIRDPYARLLASHAGTGVWETILLDDSLVDKVAAIDAQTAAVLEHMRGYQAVRTHFFDAYFTHATQAGIRQVVILASGLDSRAYRLDWPAGTTVYEIDQPKVLAYKSRTLAENGVAPSATRREVAIDLRRDWPAALCATGFDTTVPTAWLAEGLLMYLPADAQDQLFAHVTLLSAPGSRIAAETAARINDAWRRESRERFERVATQLSLELTFYLDDLIYHDDDRAVVADWLNLHGWRATAHNSADEMRRRGRWVDVAAGEDWDAVAHFVTAERA</sequence>
<comment type="similarity">
    <text evidence="2 6">Belongs to the UPF0677 family.</text>
</comment>
<proteinExistence type="inferred from homology"/>
<dbReference type="InterPro" id="IPR007213">
    <property type="entry name" value="Ppm1/Ppm2/Tcmp"/>
</dbReference>
<dbReference type="InterPro" id="IPR011610">
    <property type="entry name" value="SAM_mthyl_Trfase_ML2640-like"/>
</dbReference>
<dbReference type="EMBL" id="ADNV01000118">
    <property type="protein sequence ID" value="EFG78464.1"/>
    <property type="molecule type" value="Genomic_DNA"/>
</dbReference>
<dbReference type="EC" id="2.1.1.-" evidence="6"/>
<evidence type="ECO:0000256" key="2">
    <source>
        <dbReference type="ARBA" id="ARBA00008138"/>
    </source>
</evidence>
<evidence type="ECO:0000256" key="1">
    <source>
        <dbReference type="ARBA" id="ARBA00003907"/>
    </source>
</evidence>
<name>D5P628_9MYCO</name>
<dbReference type="NCBIfam" id="TIGR00027">
    <property type="entry name" value="mthyl_TIGR00027"/>
    <property type="match status" value="1"/>
</dbReference>
<dbReference type="AlphaFoldDB" id="D5P628"/>
<dbReference type="RefSeq" id="WP_007170643.1">
    <property type="nucleotide sequence ID" value="NZ_GG770556.1"/>
</dbReference>
<evidence type="ECO:0000313" key="8">
    <source>
        <dbReference type="Proteomes" id="UP000003653"/>
    </source>
</evidence>
<evidence type="ECO:0000256" key="6">
    <source>
        <dbReference type="RuleBase" id="RU362030"/>
    </source>
</evidence>
<dbReference type="PANTHER" id="PTHR43619:SF2">
    <property type="entry name" value="S-ADENOSYL-L-METHIONINE-DEPENDENT METHYLTRANSFERASES SUPERFAMILY PROTEIN"/>
    <property type="match status" value="1"/>
</dbReference>
<dbReference type="Proteomes" id="UP000003653">
    <property type="component" value="Unassembled WGS sequence"/>
</dbReference>
<keyword evidence="3 6" id="KW-0489">Methyltransferase</keyword>
<comment type="caution">
    <text evidence="7">The sequence shown here is derived from an EMBL/GenBank/DDBJ whole genome shotgun (WGS) entry which is preliminary data.</text>
</comment>
<dbReference type="GO" id="GO:0008168">
    <property type="term" value="F:methyltransferase activity"/>
    <property type="evidence" value="ECO:0007669"/>
    <property type="project" value="UniProtKB-UniRule"/>
</dbReference>
<dbReference type="SUPFAM" id="SSF53335">
    <property type="entry name" value="S-adenosyl-L-methionine-dependent methyltransferases"/>
    <property type="match status" value="1"/>
</dbReference>
<keyword evidence="8" id="KW-1185">Reference proteome</keyword>
<dbReference type="eggNOG" id="COG3315">
    <property type="taxonomic scope" value="Bacteria"/>
</dbReference>
<evidence type="ECO:0000256" key="4">
    <source>
        <dbReference type="ARBA" id="ARBA00022679"/>
    </source>
</evidence>
<dbReference type="Gene3D" id="3.40.50.150">
    <property type="entry name" value="Vaccinia Virus protein VP39"/>
    <property type="match status" value="1"/>
</dbReference>
<dbReference type="HOGENOM" id="CLU_056160_2_1_11"/>
<evidence type="ECO:0000256" key="3">
    <source>
        <dbReference type="ARBA" id="ARBA00022603"/>
    </source>
</evidence>
<keyword evidence="5 6" id="KW-0949">S-adenosyl-L-methionine</keyword>
<reference evidence="7 8" key="1">
    <citation type="submission" date="2010-04" db="EMBL/GenBank/DDBJ databases">
        <authorList>
            <person name="Muzny D."/>
            <person name="Qin X."/>
            <person name="Deng J."/>
            <person name="Jiang H."/>
            <person name="Liu Y."/>
            <person name="Qu J."/>
            <person name="Song X.-Z."/>
            <person name="Zhang L."/>
            <person name="Thornton R."/>
            <person name="Coyle M."/>
            <person name="Francisco L."/>
            <person name="Jackson L."/>
            <person name="Javaid M."/>
            <person name="Korchina V."/>
            <person name="Kovar C."/>
            <person name="Mata R."/>
            <person name="Mathew T."/>
            <person name="Ngo R."/>
            <person name="Nguyen L."/>
            <person name="Nguyen N."/>
            <person name="Okwuonu G."/>
            <person name="Ongeri F."/>
            <person name="Pham C."/>
            <person name="Simmons D."/>
            <person name="Wilczek-Boney K."/>
            <person name="Hale W."/>
            <person name="Jakkamsetti A."/>
            <person name="Pham P."/>
            <person name="Ruth R."/>
            <person name="San Lucas F."/>
            <person name="Warren J."/>
            <person name="Zhang J."/>
            <person name="Zhao Z."/>
            <person name="Zhou C."/>
            <person name="Zhu D."/>
            <person name="Lee S."/>
            <person name="Bess C."/>
            <person name="Blankenburg K."/>
            <person name="Forbes L."/>
            <person name="Fu Q."/>
            <person name="Gubbala S."/>
            <person name="Hirani K."/>
            <person name="Jayaseelan J.C."/>
            <person name="Lara F."/>
            <person name="Munidasa M."/>
            <person name="Palculict T."/>
            <person name="Patil S."/>
            <person name="Pu L.-L."/>
            <person name="Saada N."/>
            <person name="Tang L."/>
            <person name="Weissenberger G."/>
            <person name="Zhu Y."/>
            <person name="Hemphill L."/>
            <person name="Shang Y."/>
            <person name="Youmans B."/>
            <person name="Ayvaz T."/>
            <person name="Ross M."/>
            <person name="Santibanez J."/>
            <person name="Aqrawi P."/>
            <person name="Gross S."/>
            <person name="Joshi V."/>
            <person name="Fowler G."/>
            <person name="Nazareth L."/>
            <person name="Reid J."/>
            <person name="Worley K."/>
            <person name="Petrosino J."/>
            <person name="Highlander S."/>
            <person name="Gibbs R."/>
        </authorList>
    </citation>
    <scope>NUCLEOTIDE SEQUENCE [LARGE SCALE GENOMIC DNA]</scope>
    <source>
        <strain evidence="7 8">ATCC BAA-614</strain>
    </source>
</reference>
<dbReference type="FunFam" id="3.40.50.150:FF:000152">
    <property type="entry name" value="S-adenosyl-L-methionine-dependent methyltransferase"/>
    <property type="match status" value="1"/>
</dbReference>
<organism evidence="7 8">
    <name type="scientific">Mycobacterium parascrofulaceum ATCC BAA-614</name>
    <dbReference type="NCBI Taxonomy" id="525368"/>
    <lineage>
        <taxon>Bacteria</taxon>
        <taxon>Bacillati</taxon>
        <taxon>Actinomycetota</taxon>
        <taxon>Actinomycetes</taxon>
        <taxon>Mycobacteriales</taxon>
        <taxon>Mycobacteriaceae</taxon>
        <taxon>Mycobacterium</taxon>
        <taxon>Mycobacterium simiae complex</taxon>
    </lineage>
</organism>
<comment type="function">
    <text evidence="1 6">Exhibits S-adenosyl-L-methionine-dependent methyltransferase activity.</text>
</comment>
<dbReference type="InterPro" id="IPR029063">
    <property type="entry name" value="SAM-dependent_MTases_sf"/>
</dbReference>
<gene>
    <name evidence="7" type="ORF">HMPREF0591_1622</name>
</gene>
<accession>D5P628</accession>
<protein>
    <recommendedName>
        <fullName evidence="6">S-adenosyl-L-methionine-dependent methyltransferase</fullName>
        <ecNumber evidence="6">2.1.1.-</ecNumber>
    </recommendedName>
</protein>
<dbReference type="PANTHER" id="PTHR43619">
    <property type="entry name" value="S-ADENOSYL-L-METHIONINE-DEPENDENT METHYLTRANSFERASE YKTD-RELATED"/>
    <property type="match status" value="1"/>
</dbReference>